<reference evidence="4" key="1">
    <citation type="submission" date="2019-10" db="EMBL/GenBank/DDBJ databases">
        <title>Lacipirellula parvula gen. nov., sp. nov., representing a lineage of planctomycetes widespread in freshwater anoxic habitats, and description of the family Lacipirellulaceae.</title>
        <authorList>
            <person name="Dedysh S.N."/>
            <person name="Kulichevskaya I.S."/>
            <person name="Beletsky A.V."/>
            <person name="Rakitin A.L."/>
            <person name="Mardanov A.V."/>
            <person name="Ivanova A.A."/>
            <person name="Saltykova V.X."/>
            <person name="Rijpstra W.I.C."/>
            <person name="Sinninghe Damste J.S."/>
            <person name="Ravin N.V."/>
        </authorList>
    </citation>
    <scope>NUCLEOTIDE SEQUENCE [LARGE SCALE GENOMIC DNA]</scope>
    <source>
        <strain evidence="4">PX69</strain>
    </source>
</reference>
<feature type="region of interest" description="Disordered" evidence="1">
    <location>
        <begin position="768"/>
        <end position="787"/>
    </location>
</feature>
<evidence type="ECO:0000313" key="4">
    <source>
        <dbReference type="Proteomes" id="UP000326837"/>
    </source>
</evidence>
<accession>A0A5K7XG98</accession>
<feature type="region of interest" description="Disordered" evidence="1">
    <location>
        <begin position="604"/>
        <end position="647"/>
    </location>
</feature>
<keyword evidence="2" id="KW-0812">Transmembrane</keyword>
<evidence type="ECO:0000256" key="1">
    <source>
        <dbReference type="SAM" id="MobiDB-lite"/>
    </source>
</evidence>
<organism evidence="3 4">
    <name type="scientific">Lacipirellula parvula</name>
    <dbReference type="NCBI Taxonomy" id="2650471"/>
    <lineage>
        <taxon>Bacteria</taxon>
        <taxon>Pseudomonadati</taxon>
        <taxon>Planctomycetota</taxon>
        <taxon>Planctomycetia</taxon>
        <taxon>Pirellulales</taxon>
        <taxon>Lacipirellulaceae</taxon>
        <taxon>Lacipirellula</taxon>
    </lineage>
</organism>
<protein>
    <recommendedName>
        <fullName evidence="5">Polyketide synthase</fullName>
    </recommendedName>
</protein>
<dbReference type="Proteomes" id="UP000326837">
    <property type="component" value="Chromosome"/>
</dbReference>
<sequence>MATASLPFEIPRPVAQKVSRLRMLVRLYSLAEGFAAVAIVAALAFWLGLAIDWMFEPSAGMRILMWLAAIFSVLVTGWRYIGRRLFAPLPDDSLALLVERQYPQLREGMITTVQAAGVRAGIARDAEAVDATDLEHSHGHGEQSALAGANRELIDAAGRNAAAAMQQVSLRRVFDMRPLARKGATAIGLCAAMAIFALTQRGAFDFYLDRLALSKQLWPRRVQLTVVGFEDRENADVVNVARDDDFELTVLASIVGKHTAPDEVEIRWRRPSDGGRGNGPMLKIGQAEPGRDEAQEYNYTFKVSSDIEFDVIGGDDRIRNLRLRAVERPAITRVWLEVDYPKYMEREPRSVPVSGRAELPEGAKAVCRIQANKPLVAATVRDSTAQTNLATTIDDKNAKEFSFEIPAASSDQVFSISLRDADGVENRDPFRLPVLVLPDQLPEASVALRGIGSAITPQARIMLAGNVSDDYGLEEAWFEYMVNEGAASRRPLRTQPDGLTNLALTESFDLADADPQTKQPLVAVAPGQKLSLAVKVRDAYDLGAEPHIGGSQRFVLDVVTPSELRAILERRELGLRQRFEAIHEKMVAVRELLDRIDLAAATPQADDTANAAGETDAAPANDESNASATEHERIRQRDLSRIGGARQSSTQIAFETGGVATGFDDIVAELINNRVDTEELKERLEGGISEPLKEISGELLPAFEKELETLETAYEAGPAEAAEPLAAAKAAAQTAEEAMKAVLDRMLELEDYNELVELLRGIVKDQEQLKERTQQEQRDKLKGLLED</sequence>
<dbReference type="KEGG" id="lpav:PLANPX_2875"/>
<name>A0A5K7XG98_9BACT</name>
<evidence type="ECO:0008006" key="5">
    <source>
        <dbReference type="Google" id="ProtNLM"/>
    </source>
</evidence>
<gene>
    <name evidence="3" type="ORF">PLANPX_2875</name>
</gene>
<feature type="transmembrane region" description="Helical" evidence="2">
    <location>
        <begin position="27"/>
        <end position="51"/>
    </location>
</feature>
<feature type="compositionally biased region" description="Basic and acidic residues" evidence="1">
    <location>
        <begin position="629"/>
        <end position="640"/>
    </location>
</feature>
<feature type="transmembrane region" description="Helical" evidence="2">
    <location>
        <begin position="179"/>
        <end position="198"/>
    </location>
</feature>
<keyword evidence="2" id="KW-0472">Membrane</keyword>
<proteinExistence type="predicted"/>
<feature type="transmembrane region" description="Helical" evidence="2">
    <location>
        <begin position="63"/>
        <end position="81"/>
    </location>
</feature>
<keyword evidence="4" id="KW-1185">Reference proteome</keyword>
<dbReference type="AlphaFoldDB" id="A0A5K7XG98"/>
<evidence type="ECO:0000256" key="2">
    <source>
        <dbReference type="SAM" id="Phobius"/>
    </source>
</evidence>
<dbReference type="RefSeq" id="WP_152099076.1">
    <property type="nucleotide sequence ID" value="NZ_AP021861.1"/>
</dbReference>
<evidence type="ECO:0000313" key="3">
    <source>
        <dbReference type="EMBL" id="BBO33263.1"/>
    </source>
</evidence>
<keyword evidence="2" id="KW-1133">Transmembrane helix</keyword>
<dbReference type="EMBL" id="AP021861">
    <property type="protein sequence ID" value="BBO33263.1"/>
    <property type="molecule type" value="Genomic_DNA"/>
</dbReference>